<evidence type="ECO:0000256" key="1">
    <source>
        <dbReference type="SAM" id="Phobius"/>
    </source>
</evidence>
<feature type="transmembrane region" description="Helical" evidence="1">
    <location>
        <begin position="226"/>
        <end position="245"/>
    </location>
</feature>
<evidence type="ECO:0000313" key="2">
    <source>
        <dbReference type="EMBL" id="MBO0930988.1"/>
    </source>
</evidence>
<evidence type="ECO:0008006" key="4">
    <source>
        <dbReference type="Google" id="ProtNLM"/>
    </source>
</evidence>
<keyword evidence="1" id="KW-0472">Membrane</keyword>
<feature type="transmembrane region" description="Helical" evidence="1">
    <location>
        <begin position="143"/>
        <end position="164"/>
    </location>
</feature>
<accession>A0A939G4C8</accession>
<feature type="transmembrane region" description="Helical" evidence="1">
    <location>
        <begin position="51"/>
        <end position="70"/>
    </location>
</feature>
<keyword evidence="1" id="KW-0812">Transmembrane</keyword>
<keyword evidence="1" id="KW-1133">Transmembrane helix</keyword>
<feature type="transmembrane region" description="Helical" evidence="1">
    <location>
        <begin position="82"/>
        <end position="99"/>
    </location>
</feature>
<gene>
    <name evidence="2" type="ORF">J2I48_08295</name>
</gene>
<sequence>MYQPVSIDLKQNALYWLVCLTAVMQQLSPLFSSFDGNGGNDPQITPAGYAFAVWGVITLLSLAYGIYQVIPGNRNIPLFGQLAPYLIGTYLGFGLWLWAAASPNVWLTVPIFIGMFWLLRQAYRRVLPYRSQLTTTQRLLIEAQLGIYLGWTSVAIFANIASVVKSLGVSDTGPAGQLWQGLILLGATVNVFGCVRLTTGSLAYTLTALWAFVAVFVGLRQLQGPVILQALALTAVVSVLAWFIYQHKRLLRHK</sequence>
<protein>
    <recommendedName>
        <fullName evidence="4">Tryptophan-rich sensory protein</fullName>
    </recommendedName>
</protein>
<organism evidence="2 3">
    <name type="scientific">Fibrella aquatilis</name>
    <dbReference type="NCBI Taxonomy" id="2817059"/>
    <lineage>
        <taxon>Bacteria</taxon>
        <taxon>Pseudomonadati</taxon>
        <taxon>Bacteroidota</taxon>
        <taxon>Cytophagia</taxon>
        <taxon>Cytophagales</taxon>
        <taxon>Spirosomataceae</taxon>
        <taxon>Fibrella</taxon>
    </lineage>
</organism>
<evidence type="ECO:0000313" key="3">
    <source>
        <dbReference type="Proteomes" id="UP000664795"/>
    </source>
</evidence>
<name>A0A939G4C8_9BACT</name>
<dbReference type="EMBL" id="JAFMYU010000005">
    <property type="protein sequence ID" value="MBO0930988.1"/>
    <property type="molecule type" value="Genomic_DNA"/>
</dbReference>
<dbReference type="AlphaFoldDB" id="A0A939G4C8"/>
<feature type="transmembrane region" description="Helical" evidence="1">
    <location>
        <begin position="12"/>
        <end position="31"/>
    </location>
</feature>
<keyword evidence="3" id="KW-1185">Reference proteome</keyword>
<dbReference type="Proteomes" id="UP000664795">
    <property type="component" value="Unassembled WGS sequence"/>
</dbReference>
<feature type="transmembrane region" description="Helical" evidence="1">
    <location>
        <begin position="105"/>
        <end position="123"/>
    </location>
</feature>
<feature type="transmembrane region" description="Helical" evidence="1">
    <location>
        <begin position="202"/>
        <end position="220"/>
    </location>
</feature>
<reference evidence="2 3" key="1">
    <citation type="submission" date="2021-03" db="EMBL/GenBank/DDBJ databases">
        <title>Fibrella sp. HMF5036 genome sequencing and assembly.</title>
        <authorList>
            <person name="Kang H."/>
            <person name="Kim H."/>
            <person name="Bae S."/>
            <person name="Joh K."/>
        </authorList>
    </citation>
    <scope>NUCLEOTIDE SEQUENCE [LARGE SCALE GENOMIC DNA]</scope>
    <source>
        <strain evidence="2 3">HMF5036</strain>
    </source>
</reference>
<dbReference type="RefSeq" id="WP_207334952.1">
    <property type="nucleotide sequence ID" value="NZ_JAFMYU010000005.1"/>
</dbReference>
<comment type="caution">
    <text evidence="2">The sequence shown here is derived from an EMBL/GenBank/DDBJ whole genome shotgun (WGS) entry which is preliminary data.</text>
</comment>
<proteinExistence type="predicted"/>
<feature type="transmembrane region" description="Helical" evidence="1">
    <location>
        <begin position="176"/>
        <end position="195"/>
    </location>
</feature>